<accession>A0A4Y7T5X2</accession>
<dbReference type="EMBL" id="QPFP01000027">
    <property type="protein sequence ID" value="TEB29411.1"/>
    <property type="molecule type" value="Genomic_DNA"/>
</dbReference>
<organism evidence="3 4">
    <name type="scientific">Coprinellus micaceus</name>
    <name type="common">Glistening ink-cap mushroom</name>
    <name type="synonym">Coprinus micaceus</name>
    <dbReference type="NCBI Taxonomy" id="71717"/>
    <lineage>
        <taxon>Eukaryota</taxon>
        <taxon>Fungi</taxon>
        <taxon>Dikarya</taxon>
        <taxon>Basidiomycota</taxon>
        <taxon>Agaricomycotina</taxon>
        <taxon>Agaricomycetes</taxon>
        <taxon>Agaricomycetidae</taxon>
        <taxon>Agaricales</taxon>
        <taxon>Agaricineae</taxon>
        <taxon>Psathyrellaceae</taxon>
        <taxon>Coprinellus</taxon>
    </lineage>
</organism>
<dbReference type="PANTHER" id="PTHR10039:SF15">
    <property type="entry name" value="NACHT DOMAIN-CONTAINING PROTEIN"/>
    <property type="match status" value="1"/>
</dbReference>
<dbReference type="OrthoDB" id="3269932at2759"/>
<evidence type="ECO:0000313" key="4">
    <source>
        <dbReference type="Proteomes" id="UP000298030"/>
    </source>
</evidence>
<gene>
    <name evidence="3" type="ORF">FA13DRAFT_1793098</name>
</gene>
<sequence length="828" mass="94158">MTEPIDLTNSRLKVLAVHTSEGGSSFAGAHNFTIEQQFNTENVFNHVTNIIHKEFDIYQELQELTEATHVRDRKQAPPDSRCLPGTRKKLIKQIQSWVNSGILLKGVPSHVMWLYGYVGCGKSAIAQTIADKFAKKNRLAASFFFFRSTGDRSRTVRFPTTMAAQIAKAIPLTKLFVEDAWKTYRSSLASTPVHIQFLHLFLNPFHSAIRNPKRMAQSHLSGPYLTVIDGLDECEDRQDIASLIDQINEFFKDNPRFPLRFNLWTLSNKPQEEEIAYIVNEIFKNAAEHNWVVKSYGNWPNQDARRKLVKYTDGSLLLLSMVTQFILEPTNDGRTPKERLTIALDNKLGLDEIYAEVLSRSEQYRYFDIIIPTLALSRRQHSISALAHLLGIDQGDVILVLQNLHAIFYVPGDEYSPVTFSHSSLREFLCSEERAQKYFAAPSHHKFLAHRFYANMESINDIPSKERVDDATGSFRYHWKLTIAPHLTDPLRLKEELQALLSIIRHATSPSRYTAIHWKLAAFALLDRDWVTKLLPRSRRECFTEELVARFTNTRVSSMAWLNITALIGALKEPLQIVESRLGPVNLVDEFQVLCERVDTPGSRGLLPLLAYHTYLAITCMKHLFIRPKTPLGEAGLCITLMPLQDEPIRSGQAHPGEFVRHVSGYSFWSFGVHLAKAIEHDRSLNQTSLLEQHQPSVSTVPREEMSAFEFLLCQSDYHATFDDPGEYLPMFKANFERASESVGAVLPEVDSLGVGGNWGFVNTPRKNGSGRYLVYGCFKDDYSILNLWAGYSLLARCLVAKMEKEHDDSTCVLHQKYGEARGREGHV</sequence>
<evidence type="ECO:0000256" key="1">
    <source>
        <dbReference type="ARBA" id="ARBA00022737"/>
    </source>
</evidence>
<reference evidence="3 4" key="1">
    <citation type="journal article" date="2019" name="Nat. Ecol. Evol.">
        <title>Megaphylogeny resolves global patterns of mushroom evolution.</title>
        <authorList>
            <person name="Varga T."/>
            <person name="Krizsan K."/>
            <person name="Foldi C."/>
            <person name="Dima B."/>
            <person name="Sanchez-Garcia M."/>
            <person name="Sanchez-Ramirez S."/>
            <person name="Szollosi G.J."/>
            <person name="Szarkandi J.G."/>
            <person name="Papp V."/>
            <person name="Albert L."/>
            <person name="Andreopoulos W."/>
            <person name="Angelini C."/>
            <person name="Antonin V."/>
            <person name="Barry K.W."/>
            <person name="Bougher N.L."/>
            <person name="Buchanan P."/>
            <person name="Buyck B."/>
            <person name="Bense V."/>
            <person name="Catcheside P."/>
            <person name="Chovatia M."/>
            <person name="Cooper J."/>
            <person name="Damon W."/>
            <person name="Desjardin D."/>
            <person name="Finy P."/>
            <person name="Geml J."/>
            <person name="Haridas S."/>
            <person name="Hughes K."/>
            <person name="Justo A."/>
            <person name="Karasinski D."/>
            <person name="Kautmanova I."/>
            <person name="Kiss B."/>
            <person name="Kocsube S."/>
            <person name="Kotiranta H."/>
            <person name="LaButti K.M."/>
            <person name="Lechner B.E."/>
            <person name="Liimatainen K."/>
            <person name="Lipzen A."/>
            <person name="Lukacs Z."/>
            <person name="Mihaltcheva S."/>
            <person name="Morgado L.N."/>
            <person name="Niskanen T."/>
            <person name="Noordeloos M.E."/>
            <person name="Ohm R.A."/>
            <person name="Ortiz-Santana B."/>
            <person name="Ovrebo C."/>
            <person name="Racz N."/>
            <person name="Riley R."/>
            <person name="Savchenko A."/>
            <person name="Shiryaev A."/>
            <person name="Soop K."/>
            <person name="Spirin V."/>
            <person name="Szebenyi C."/>
            <person name="Tomsovsky M."/>
            <person name="Tulloss R.E."/>
            <person name="Uehling J."/>
            <person name="Grigoriev I.V."/>
            <person name="Vagvolgyi C."/>
            <person name="Papp T."/>
            <person name="Martin F.M."/>
            <person name="Miettinen O."/>
            <person name="Hibbett D.S."/>
            <person name="Nagy L.G."/>
        </authorList>
    </citation>
    <scope>NUCLEOTIDE SEQUENCE [LARGE SCALE GENOMIC DNA]</scope>
    <source>
        <strain evidence="3 4">FP101781</strain>
    </source>
</reference>
<dbReference type="Gene3D" id="3.40.50.300">
    <property type="entry name" value="P-loop containing nucleotide triphosphate hydrolases"/>
    <property type="match status" value="1"/>
</dbReference>
<keyword evidence="1" id="KW-0677">Repeat</keyword>
<dbReference type="Pfam" id="PF24883">
    <property type="entry name" value="NPHP3_N"/>
    <property type="match status" value="1"/>
</dbReference>
<proteinExistence type="predicted"/>
<keyword evidence="4" id="KW-1185">Reference proteome</keyword>
<dbReference type="Proteomes" id="UP000298030">
    <property type="component" value="Unassembled WGS sequence"/>
</dbReference>
<comment type="caution">
    <text evidence="3">The sequence shown here is derived from an EMBL/GenBank/DDBJ whole genome shotgun (WGS) entry which is preliminary data.</text>
</comment>
<evidence type="ECO:0000313" key="3">
    <source>
        <dbReference type="EMBL" id="TEB29411.1"/>
    </source>
</evidence>
<dbReference type="SUPFAM" id="SSF52540">
    <property type="entry name" value="P-loop containing nucleoside triphosphate hydrolases"/>
    <property type="match status" value="1"/>
</dbReference>
<name>A0A4Y7T5X2_COPMI</name>
<dbReference type="InterPro" id="IPR027417">
    <property type="entry name" value="P-loop_NTPase"/>
</dbReference>
<dbReference type="InterPro" id="IPR056884">
    <property type="entry name" value="NPHP3-like_N"/>
</dbReference>
<feature type="domain" description="Nephrocystin 3-like N-terminal" evidence="2">
    <location>
        <begin position="93"/>
        <end position="248"/>
    </location>
</feature>
<dbReference type="AlphaFoldDB" id="A0A4Y7T5X2"/>
<protein>
    <recommendedName>
        <fullName evidence="2">Nephrocystin 3-like N-terminal domain-containing protein</fullName>
    </recommendedName>
</protein>
<dbReference type="PANTHER" id="PTHR10039">
    <property type="entry name" value="AMELOGENIN"/>
    <property type="match status" value="1"/>
</dbReference>
<evidence type="ECO:0000259" key="2">
    <source>
        <dbReference type="Pfam" id="PF24883"/>
    </source>
</evidence>